<dbReference type="EMBL" id="CP013099">
    <property type="protein sequence ID" value="ALP54859.1"/>
    <property type="molecule type" value="Genomic_DNA"/>
</dbReference>
<feature type="domain" description="Xylulose 5-phosphate/Fructose 6-phosphate phosphoketolase N-terminal" evidence="1">
    <location>
        <begin position="56"/>
        <end position="352"/>
    </location>
</feature>
<evidence type="ECO:0000313" key="2">
    <source>
        <dbReference type="EMBL" id="ALP54859.1"/>
    </source>
</evidence>
<dbReference type="AlphaFoldDB" id="A0A0S2TI78"/>
<dbReference type="Gene3D" id="3.40.50.970">
    <property type="match status" value="2"/>
</dbReference>
<dbReference type="InterPro" id="IPR005593">
    <property type="entry name" value="Xul5P/Fru6P_PKetolase"/>
</dbReference>
<dbReference type="PANTHER" id="PTHR31273">
    <property type="entry name" value="PHOSPHOKETOLASE-RELATED"/>
    <property type="match status" value="1"/>
</dbReference>
<dbReference type="GO" id="GO:0005975">
    <property type="term" value="P:carbohydrate metabolic process"/>
    <property type="evidence" value="ECO:0007669"/>
    <property type="project" value="InterPro"/>
</dbReference>
<gene>
    <name evidence="2" type="ORF">Tel_12355</name>
</gene>
<dbReference type="InterPro" id="IPR009014">
    <property type="entry name" value="Transketo_C/PFOR_II"/>
</dbReference>
<dbReference type="Pfam" id="PF03894">
    <property type="entry name" value="XFP"/>
    <property type="match status" value="1"/>
</dbReference>
<dbReference type="PANTHER" id="PTHR31273:SF0">
    <property type="entry name" value="PHOSPHOKETOLASE-RELATED"/>
    <property type="match status" value="1"/>
</dbReference>
<dbReference type="InterPro" id="IPR029061">
    <property type="entry name" value="THDP-binding"/>
</dbReference>
<reference evidence="2" key="1">
    <citation type="submission" date="2015-10" db="EMBL/GenBank/DDBJ databases">
        <title>Description of Candidatus Tenderia electrophaga gen. nov, sp. nov., an Uncultivated Electroautotroph from a Biocathode Enrichment.</title>
        <authorList>
            <person name="Eddie B.J."/>
            <person name="Malanoski A.P."/>
            <person name="Wang Z."/>
            <person name="Hall R.J."/>
            <person name="Oh S.D."/>
            <person name="Heiner C."/>
            <person name="Lin B."/>
            <person name="Strycharz-Glaven S.M."/>
        </authorList>
    </citation>
    <scope>NUCLEOTIDE SEQUENCE [LARGE SCALE GENOMIC DNA]</scope>
    <source>
        <strain evidence="2">NRL1</strain>
    </source>
</reference>
<evidence type="ECO:0000259" key="1">
    <source>
        <dbReference type="Pfam" id="PF09364"/>
    </source>
</evidence>
<accession>A0A0S2TI78</accession>
<keyword evidence="3" id="KW-1185">Reference proteome</keyword>
<organism evidence="2 3">
    <name type="scientific">Candidatus Tenderia electrophaga</name>
    <dbReference type="NCBI Taxonomy" id="1748243"/>
    <lineage>
        <taxon>Bacteria</taxon>
        <taxon>Pseudomonadati</taxon>
        <taxon>Pseudomonadota</taxon>
        <taxon>Gammaproteobacteria</taxon>
        <taxon>Candidatus Tenderiales</taxon>
        <taxon>Candidatus Tenderiaceae</taxon>
        <taxon>Candidatus Tenderia</taxon>
    </lineage>
</organism>
<name>A0A0S2TI78_9GAMM</name>
<dbReference type="SUPFAM" id="SSF52518">
    <property type="entry name" value="Thiamin diphosphate-binding fold (THDP-binding)"/>
    <property type="match status" value="2"/>
</dbReference>
<dbReference type="Proteomes" id="UP000055136">
    <property type="component" value="Chromosome"/>
</dbReference>
<dbReference type="Gene3D" id="3.40.50.920">
    <property type="match status" value="1"/>
</dbReference>
<protein>
    <submittedName>
        <fullName evidence="2">Xylulose 5-phosphate 3-epimerase</fullName>
    </submittedName>
</protein>
<sequence>MHPLTRHHATAFERWADGYGVIRHGDMTQRRIYEMADRLHRQGRVNERDLVFRTLSAADRVASAAMWLVAHMVYARRVYLDGRELLAQDFKHKPEGHMGGSLNMVPAYVGYLAANSITGNTRGWLMGQGHCVSAIDAVNLLVINMSPAHAERYRLSDAGLTRFVEDFYAYQVGPDGRPASPLGSHVNVHTAGGMMEGGYLGFAELQYMHMPEPGESLVTFLSDGAFEEQRGSDWAPRWWRAQDSGLVAPIMIANGRRIDQRSSMAMKGGADWFEEHLRRNGFDPFCIDGHDPAAYAWGVIEMEERLLQHAESINQGKGDYPAPLPYAIAECIKGYGFPGAGTKRAHNLPLGANPAEDDTARQSFNRGAERLWVDFHDLQDSVRMLNHHSIQGRPKERDHPLARRQVATPNLPEPPWCAPGTAEPQGAMSAIDAYFCDIVTANPQLRVRLGNPDEMESNRLTKSLALLKHRVTHPEAGIDEALDGRVITALNEEAVVSAALANKSGLNLVASYEAFMVKMLGAVRQELIFARHQFDNGEIPGWLGLPLIATSHTWENGKNEQSHQDPTFSEVMMGEMNDVSRVLFPADCNTAVAALEAVYASHGQLWTLVVPKRPLPQWFDSEQARQLIRDGAVRLRGSGGPNERLLLGATGAYQLREVLHASDRLQQVGVEHSVVYIQEPGRFRIPRDRREMRQMTPQDRVRELFPANAEVRVFLTHTRPEPYIGILWPLLDNEAGTPVLGYVNQGGTLDEDGMLFANRCTWAHVIASAATGLGELPEVLLSEAEFAALAGQGDPQVLFRKSARDDA</sequence>
<proteinExistence type="predicted"/>
<dbReference type="KEGG" id="tee:Tel_12355"/>
<evidence type="ECO:0000313" key="3">
    <source>
        <dbReference type="Proteomes" id="UP000055136"/>
    </source>
</evidence>
<dbReference type="Pfam" id="PF09364">
    <property type="entry name" value="XFP_N"/>
    <property type="match status" value="1"/>
</dbReference>
<dbReference type="STRING" id="1748243.Tel_12355"/>
<dbReference type="InterPro" id="IPR018970">
    <property type="entry name" value="Xul5P/Fru6P_PKetolase_N"/>
</dbReference>
<dbReference type="GO" id="GO:0016832">
    <property type="term" value="F:aldehyde-lyase activity"/>
    <property type="evidence" value="ECO:0007669"/>
    <property type="project" value="InterPro"/>
</dbReference>